<evidence type="ECO:0000259" key="4">
    <source>
        <dbReference type="Pfam" id="PF09394"/>
    </source>
</evidence>
<dbReference type="HOGENOM" id="CLU_1934723_0_0_0"/>
<dbReference type="InterPro" id="IPR036331">
    <property type="entry name" value="Chagasin-like_sf"/>
</dbReference>
<evidence type="ECO:0000256" key="3">
    <source>
        <dbReference type="SAM" id="SignalP"/>
    </source>
</evidence>
<dbReference type="SUPFAM" id="SSF141066">
    <property type="entry name" value="ICP-like"/>
    <property type="match status" value="1"/>
</dbReference>
<proteinExistence type="predicted"/>
<accession>B2KDF8</accession>
<keyword evidence="6" id="KW-1185">Reference proteome</keyword>
<sequence>MKKYIALFAIVLFIAACAGKQDKNRQQKDLNAYKTHSLSLMYNGDTGYIWFLNKPENLKMVQLVSEESTKGAFEPTRLGNPHTQTFTFKLIKPSIKEETVVFHFNHPLERHDTPPEGVREFVLRASDFAK</sequence>
<keyword evidence="2" id="KW-0789">Thiol protease inhibitor</keyword>
<evidence type="ECO:0000313" key="6">
    <source>
        <dbReference type="Proteomes" id="UP000001029"/>
    </source>
</evidence>
<evidence type="ECO:0000313" key="5">
    <source>
        <dbReference type="EMBL" id="ACC98554.1"/>
    </source>
</evidence>
<dbReference type="PROSITE" id="PS51257">
    <property type="entry name" value="PROKAR_LIPOPROTEIN"/>
    <property type="match status" value="1"/>
</dbReference>
<dbReference type="InterPro" id="IPR018990">
    <property type="entry name" value="Prot_inh_I42_chagasin"/>
</dbReference>
<evidence type="ECO:0000256" key="2">
    <source>
        <dbReference type="ARBA" id="ARBA00022704"/>
    </source>
</evidence>
<gene>
    <name evidence="5" type="ordered locus">Emin_1001</name>
</gene>
<reference evidence="5 6" key="1">
    <citation type="journal article" date="2009" name="Appl. Environ. Microbiol.">
        <title>Genomic analysis of 'Elusimicrobium minutum,' the first cultivated representative of the phylum 'Elusimicrobia' (formerly termite group 1).</title>
        <authorList>
            <person name="Herlemann D.P.R."/>
            <person name="Geissinger O."/>
            <person name="Ikeda-Ohtsubo W."/>
            <person name="Kunin V."/>
            <person name="Sun H."/>
            <person name="Lapidus A."/>
            <person name="Hugenholtz P."/>
            <person name="Brune A."/>
        </authorList>
    </citation>
    <scope>NUCLEOTIDE SEQUENCE [LARGE SCALE GENOMIC DNA]</scope>
    <source>
        <strain evidence="5 6">Pei191</strain>
    </source>
</reference>
<dbReference type="Gene3D" id="2.60.40.2020">
    <property type="match status" value="1"/>
</dbReference>
<dbReference type="GO" id="GO:0004869">
    <property type="term" value="F:cysteine-type endopeptidase inhibitor activity"/>
    <property type="evidence" value="ECO:0007669"/>
    <property type="project" value="UniProtKB-KW"/>
</dbReference>
<keyword evidence="1" id="KW-0646">Protease inhibitor</keyword>
<feature type="domain" description="Proteinase inhibitor I42 chagasin" evidence="4">
    <location>
        <begin position="34"/>
        <end position="95"/>
    </location>
</feature>
<dbReference type="RefSeq" id="WP_012415169.1">
    <property type="nucleotide sequence ID" value="NC_010644.1"/>
</dbReference>
<dbReference type="Proteomes" id="UP000001029">
    <property type="component" value="Chromosome"/>
</dbReference>
<evidence type="ECO:0000256" key="1">
    <source>
        <dbReference type="ARBA" id="ARBA00022690"/>
    </source>
</evidence>
<protein>
    <recommendedName>
        <fullName evidence="4">Proteinase inhibitor I42 chagasin domain-containing protein</fullName>
    </recommendedName>
</protein>
<dbReference type="Pfam" id="PF09394">
    <property type="entry name" value="Inhibitor_I42"/>
    <property type="match status" value="1"/>
</dbReference>
<dbReference type="AlphaFoldDB" id="B2KDF8"/>
<organism evidence="5 6">
    <name type="scientific">Elusimicrobium minutum (strain Pei191)</name>
    <dbReference type="NCBI Taxonomy" id="445932"/>
    <lineage>
        <taxon>Bacteria</taxon>
        <taxon>Pseudomonadati</taxon>
        <taxon>Elusimicrobiota</taxon>
        <taxon>Elusimicrobia</taxon>
        <taxon>Elusimicrobiales</taxon>
        <taxon>Elusimicrobiaceae</taxon>
        <taxon>Elusimicrobium</taxon>
    </lineage>
</organism>
<dbReference type="STRING" id="445932.Emin_1001"/>
<dbReference type="EMBL" id="CP001055">
    <property type="protein sequence ID" value="ACC98554.1"/>
    <property type="molecule type" value="Genomic_DNA"/>
</dbReference>
<dbReference type="KEGG" id="emi:Emin_1001"/>
<feature type="chain" id="PRO_5002779826" description="Proteinase inhibitor I42 chagasin domain-containing protein" evidence="3">
    <location>
        <begin position="19"/>
        <end position="130"/>
    </location>
</feature>
<keyword evidence="3" id="KW-0732">Signal</keyword>
<feature type="signal peptide" evidence="3">
    <location>
        <begin position="1"/>
        <end position="18"/>
    </location>
</feature>
<name>B2KDF8_ELUMP</name>